<dbReference type="PROSITE" id="PS00671">
    <property type="entry name" value="D_2_HYDROXYACID_DH_3"/>
    <property type="match status" value="1"/>
</dbReference>
<evidence type="ECO:0000256" key="3">
    <source>
        <dbReference type="ARBA" id="ARBA00023027"/>
    </source>
</evidence>
<dbReference type="Pfam" id="PF02826">
    <property type="entry name" value="2-Hacid_dh_C"/>
    <property type="match status" value="1"/>
</dbReference>
<dbReference type="CDD" id="cd12169">
    <property type="entry name" value="PGDH_like_1"/>
    <property type="match status" value="1"/>
</dbReference>
<dbReference type="InterPro" id="IPR050857">
    <property type="entry name" value="D-2-hydroxyacid_DH"/>
</dbReference>
<dbReference type="Proteomes" id="UP001500967">
    <property type="component" value="Unassembled WGS sequence"/>
</dbReference>
<comment type="similarity">
    <text evidence="1 4">Belongs to the D-isomer specific 2-hydroxyacid dehydrogenase family.</text>
</comment>
<evidence type="ECO:0000313" key="8">
    <source>
        <dbReference type="Proteomes" id="UP001500967"/>
    </source>
</evidence>
<dbReference type="Gene3D" id="3.40.50.720">
    <property type="entry name" value="NAD(P)-binding Rossmann-like Domain"/>
    <property type="match status" value="2"/>
</dbReference>
<keyword evidence="8" id="KW-1185">Reference proteome</keyword>
<dbReference type="Pfam" id="PF00389">
    <property type="entry name" value="2-Hacid_dh"/>
    <property type="match status" value="1"/>
</dbReference>
<evidence type="ECO:0000313" key="7">
    <source>
        <dbReference type="EMBL" id="GAA0275369.1"/>
    </source>
</evidence>
<dbReference type="SUPFAM" id="SSF51735">
    <property type="entry name" value="NAD(P)-binding Rossmann-fold domains"/>
    <property type="match status" value="1"/>
</dbReference>
<keyword evidence="3" id="KW-0520">NAD</keyword>
<comment type="caution">
    <text evidence="7">The sequence shown here is derived from an EMBL/GenBank/DDBJ whole genome shotgun (WGS) entry which is preliminary data.</text>
</comment>
<feature type="domain" description="D-isomer specific 2-hydroxyacid dehydrogenase catalytic" evidence="5">
    <location>
        <begin position="25"/>
        <end position="311"/>
    </location>
</feature>
<proteinExistence type="inferred from homology"/>
<evidence type="ECO:0000256" key="1">
    <source>
        <dbReference type="ARBA" id="ARBA00005854"/>
    </source>
</evidence>
<organism evidence="7 8">
    <name type="scientific">Cryptosporangium japonicum</name>
    <dbReference type="NCBI Taxonomy" id="80872"/>
    <lineage>
        <taxon>Bacteria</taxon>
        <taxon>Bacillati</taxon>
        <taxon>Actinomycetota</taxon>
        <taxon>Actinomycetes</taxon>
        <taxon>Cryptosporangiales</taxon>
        <taxon>Cryptosporangiaceae</taxon>
        <taxon>Cryptosporangium</taxon>
    </lineage>
</organism>
<dbReference type="PANTHER" id="PTHR42789">
    <property type="entry name" value="D-ISOMER SPECIFIC 2-HYDROXYACID DEHYDROGENASE FAMILY PROTEIN (AFU_ORTHOLOGUE AFUA_6G10090)"/>
    <property type="match status" value="1"/>
</dbReference>
<evidence type="ECO:0000259" key="6">
    <source>
        <dbReference type="Pfam" id="PF02826"/>
    </source>
</evidence>
<dbReference type="SUPFAM" id="SSF52283">
    <property type="entry name" value="Formate/glycerate dehydrogenase catalytic domain-like"/>
    <property type="match status" value="1"/>
</dbReference>
<dbReference type="InterPro" id="IPR029753">
    <property type="entry name" value="D-isomer_DH_CS"/>
</dbReference>
<name>A0ABP3ETR8_9ACTN</name>
<feature type="domain" description="D-isomer specific 2-hydroxyacid dehydrogenase NAD-binding" evidence="6">
    <location>
        <begin position="113"/>
        <end position="285"/>
    </location>
</feature>
<dbReference type="EMBL" id="BAAAGX010000033">
    <property type="protein sequence ID" value="GAA0275369.1"/>
    <property type="molecule type" value="Genomic_DNA"/>
</dbReference>
<evidence type="ECO:0000259" key="5">
    <source>
        <dbReference type="Pfam" id="PF00389"/>
    </source>
</evidence>
<accession>A0ABP3ETR8</accession>
<dbReference type="InterPro" id="IPR006139">
    <property type="entry name" value="D-isomer_2_OHA_DH_cat_dom"/>
</dbReference>
<gene>
    <name evidence="7" type="ORF">GCM10009539_73950</name>
</gene>
<dbReference type="RefSeq" id="WP_344653588.1">
    <property type="nucleotide sequence ID" value="NZ_BAAAGX010000033.1"/>
</dbReference>
<keyword evidence="2 4" id="KW-0560">Oxidoreductase</keyword>
<dbReference type="InterPro" id="IPR006140">
    <property type="entry name" value="D-isomer_DH_NAD-bd"/>
</dbReference>
<evidence type="ECO:0000256" key="4">
    <source>
        <dbReference type="RuleBase" id="RU003719"/>
    </source>
</evidence>
<reference evidence="8" key="1">
    <citation type="journal article" date="2019" name="Int. J. Syst. Evol. Microbiol.">
        <title>The Global Catalogue of Microorganisms (GCM) 10K type strain sequencing project: providing services to taxonomists for standard genome sequencing and annotation.</title>
        <authorList>
            <consortium name="The Broad Institute Genomics Platform"/>
            <consortium name="The Broad Institute Genome Sequencing Center for Infectious Disease"/>
            <person name="Wu L."/>
            <person name="Ma J."/>
        </authorList>
    </citation>
    <scope>NUCLEOTIDE SEQUENCE [LARGE SCALE GENOMIC DNA]</scope>
    <source>
        <strain evidence="8">JCM 10425</strain>
    </source>
</reference>
<protein>
    <submittedName>
        <fullName evidence="7">D-2-hydroxyacid dehydrogenase family protein</fullName>
    </submittedName>
</protein>
<dbReference type="PANTHER" id="PTHR42789:SF1">
    <property type="entry name" value="D-ISOMER SPECIFIC 2-HYDROXYACID DEHYDROGENASE FAMILY PROTEIN (AFU_ORTHOLOGUE AFUA_6G10090)"/>
    <property type="match status" value="1"/>
</dbReference>
<dbReference type="InterPro" id="IPR036291">
    <property type="entry name" value="NAD(P)-bd_dom_sf"/>
</dbReference>
<evidence type="ECO:0000256" key="2">
    <source>
        <dbReference type="ARBA" id="ARBA00023002"/>
    </source>
</evidence>
<sequence>MRIVVLDDYQDVARTFGAFDRLAAETTVHHEHLADVEELTTALRGADVVVTMRERTPFGAAEFARLPDLKLLVTTGMANASIDLAAAAAHGVTVCGTGSAPGPAKATAELTWALILAVLRHVPAEDRALRAGRWQTTVGTGLAGATLGLAGLGRQGAQVARVGRAFDMNVIAWSENLTAARASAVGARLVTKDQLLTDADVLSVHLRLSDRTSGLFGAAELARMKPTAVLVNTSRGPIVDETALVAALHAGALGGAGLDVYDTEPLPAHHPLLTAPRTVLLPHLGYVTRETYELWYPQIAENIEAWSAGTPIRVITPT</sequence>